<evidence type="ECO:0000313" key="2">
    <source>
        <dbReference type="EMBL" id="SHE27725.1"/>
    </source>
</evidence>
<dbReference type="RefSeq" id="WP_143146299.1">
    <property type="nucleotide sequence ID" value="NZ_FQUL01000001.1"/>
</dbReference>
<proteinExistence type="predicted"/>
<organism evidence="2 3">
    <name type="scientific">Ferrithrix thermotolerans DSM 19514</name>
    <dbReference type="NCBI Taxonomy" id="1121881"/>
    <lineage>
        <taxon>Bacteria</taxon>
        <taxon>Bacillati</taxon>
        <taxon>Actinomycetota</taxon>
        <taxon>Acidimicrobiia</taxon>
        <taxon>Acidimicrobiales</taxon>
        <taxon>Acidimicrobiaceae</taxon>
        <taxon>Ferrithrix</taxon>
    </lineage>
</organism>
<reference evidence="3" key="1">
    <citation type="submission" date="2016-11" db="EMBL/GenBank/DDBJ databases">
        <authorList>
            <person name="Varghese N."/>
            <person name="Submissions S."/>
        </authorList>
    </citation>
    <scope>NUCLEOTIDE SEQUENCE [LARGE SCALE GENOMIC DNA]</scope>
    <source>
        <strain evidence="3">DSM 19514</strain>
    </source>
</reference>
<gene>
    <name evidence="2" type="ORF">SAMN02745225_00108</name>
</gene>
<dbReference type="AlphaFoldDB" id="A0A1M4S6C5"/>
<protein>
    <recommendedName>
        <fullName evidence="4">DUF1844 domain-containing protein</fullName>
    </recommendedName>
</protein>
<feature type="compositionally biased region" description="Basic and acidic residues" evidence="1">
    <location>
        <begin position="9"/>
        <end position="34"/>
    </location>
</feature>
<dbReference type="Proteomes" id="UP000184295">
    <property type="component" value="Unassembled WGS sequence"/>
</dbReference>
<dbReference type="STRING" id="1121881.SAMN02745225_00108"/>
<feature type="region of interest" description="Disordered" evidence="1">
    <location>
        <begin position="1"/>
        <end position="34"/>
    </location>
</feature>
<sequence>MSTLWTPSGEHEPKNSKNIKEDPIDPSKEEELEAQQRLEDIREQLAQADVRELIANHCYGLFELAAIYLSQSPPKLEEATVAIDALNGVVTALKGRLGPNEHTITEGLHQLRLAFVQVSVLKDRDSEAAGGRSEPSEKDPSS</sequence>
<dbReference type="OrthoDB" id="5188346at2"/>
<keyword evidence="3" id="KW-1185">Reference proteome</keyword>
<name>A0A1M4S6C5_9ACTN</name>
<evidence type="ECO:0000313" key="3">
    <source>
        <dbReference type="Proteomes" id="UP000184295"/>
    </source>
</evidence>
<dbReference type="EMBL" id="FQUL01000001">
    <property type="protein sequence ID" value="SHE27725.1"/>
    <property type="molecule type" value="Genomic_DNA"/>
</dbReference>
<accession>A0A1M4S6C5</accession>
<evidence type="ECO:0000256" key="1">
    <source>
        <dbReference type="SAM" id="MobiDB-lite"/>
    </source>
</evidence>
<evidence type="ECO:0008006" key="4">
    <source>
        <dbReference type="Google" id="ProtNLM"/>
    </source>
</evidence>